<dbReference type="PANTHER" id="PTHR12905">
    <property type="entry name" value="METALLOPHOSPHOESTERASE"/>
    <property type="match status" value="1"/>
</dbReference>
<feature type="domain" description="Calcineurin-like phosphoesterase" evidence="1">
    <location>
        <begin position="12"/>
        <end position="211"/>
    </location>
</feature>
<dbReference type="Pfam" id="PF00149">
    <property type="entry name" value="Metallophos"/>
    <property type="match status" value="1"/>
</dbReference>
<dbReference type="CDD" id="cd07379">
    <property type="entry name" value="MPP_239FB"/>
    <property type="match status" value="1"/>
</dbReference>
<dbReference type="GO" id="GO:0016787">
    <property type="term" value="F:hydrolase activity"/>
    <property type="evidence" value="ECO:0007669"/>
    <property type="project" value="InterPro"/>
</dbReference>
<keyword evidence="3" id="KW-1185">Reference proteome</keyword>
<gene>
    <name evidence="2" type="ORF">DM02DRAFT_684751</name>
</gene>
<dbReference type="InterPro" id="IPR029052">
    <property type="entry name" value="Metallo-depent_PP-like"/>
</dbReference>
<evidence type="ECO:0000313" key="3">
    <source>
        <dbReference type="Proteomes" id="UP000244855"/>
    </source>
</evidence>
<dbReference type="Proteomes" id="UP000244855">
    <property type="component" value="Unassembled WGS sequence"/>
</dbReference>
<sequence length="321" mass="35630">MPNTLIKLQKTRIICISDTHNQTPKLPKGDVLIHAGDLTNQGGISEMRRTVEWLEKADFECKIVVGGNHDITLDEPFFQQHGSQWKWPQPQSPSACRDLLISSPSITYLENEAATIYLTSPDGPHTCFKVFGSPYSPKSHHHDWAFQYEGEDNATRLWDTIPDDADIVVTHTPPKGHCDQATKDDRTGCEALLRALHRVRPMLAVCGHIHEARGVERMRWNVSEDGGGLVKEAEKWKDPGVGNNKQSLVNLTAAAGGRSLDNGSRLTRQAVLLQDGSRRRETAVINAAVLGPRIPGKAMQFNKPVVVDVALPVWSFEKDAR</sequence>
<dbReference type="PANTHER" id="PTHR12905:SF16">
    <property type="entry name" value="SER_THR PROTEIN PHOSPHATASE FAMILY PROTEIN (AFU_ORTHOLOGUE AFUA_1G06000)"/>
    <property type="match status" value="1"/>
</dbReference>
<name>A0A2V1DHM8_9PLEO</name>
<reference evidence="2 3" key="1">
    <citation type="journal article" date="2018" name="Sci. Rep.">
        <title>Comparative genomics provides insights into the lifestyle and reveals functional heterogeneity of dark septate endophytic fungi.</title>
        <authorList>
            <person name="Knapp D.G."/>
            <person name="Nemeth J.B."/>
            <person name="Barry K."/>
            <person name="Hainaut M."/>
            <person name="Henrissat B."/>
            <person name="Johnson J."/>
            <person name="Kuo A."/>
            <person name="Lim J.H.P."/>
            <person name="Lipzen A."/>
            <person name="Nolan M."/>
            <person name="Ohm R.A."/>
            <person name="Tamas L."/>
            <person name="Grigoriev I.V."/>
            <person name="Spatafora J.W."/>
            <person name="Nagy L.G."/>
            <person name="Kovacs G.M."/>
        </authorList>
    </citation>
    <scope>NUCLEOTIDE SEQUENCE [LARGE SCALE GENOMIC DNA]</scope>
    <source>
        <strain evidence="2 3">DSE2036</strain>
    </source>
</reference>
<dbReference type="AlphaFoldDB" id="A0A2V1DHM8"/>
<dbReference type="SUPFAM" id="SSF56300">
    <property type="entry name" value="Metallo-dependent phosphatases"/>
    <property type="match status" value="1"/>
</dbReference>
<dbReference type="Gene3D" id="3.60.21.10">
    <property type="match status" value="1"/>
</dbReference>
<evidence type="ECO:0000259" key="1">
    <source>
        <dbReference type="Pfam" id="PF00149"/>
    </source>
</evidence>
<dbReference type="EMBL" id="KZ805433">
    <property type="protein sequence ID" value="PVH97568.1"/>
    <property type="molecule type" value="Genomic_DNA"/>
</dbReference>
<dbReference type="InterPro" id="IPR004843">
    <property type="entry name" value="Calcineurin-like_PHP"/>
</dbReference>
<organism evidence="2 3">
    <name type="scientific">Periconia macrospinosa</name>
    <dbReference type="NCBI Taxonomy" id="97972"/>
    <lineage>
        <taxon>Eukaryota</taxon>
        <taxon>Fungi</taxon>
        <taxon>Dikarya</taxon>
        <taxon>Ascomycota</taxon>
        <taxon>Pezizomycotina</taxon>
        <taxon>Dothideomycetes</taxon>
        <taxon>Pleosporomycetidae</taxon>
        <taxon>Pleosporales</taxon>
        <taxon>Massarineae</taxon>
        <taxon>Periconiaceae</taxon>
        <taxon>Periconia</taxon>
    </lineage>
</organism>
<dbReference type="OrthoDB" id="630188at2759"/>
<proteinExistence type="predicted"/>
<dbReference type="InterPro" id="IPR051693">
    <property type="entry name" value="UPF0046_metallophosphoest"/>
</dbReference>
<accession>A0A2V1DHM8</accession>
<evidence type="ECO:0000313" key="2">
    <source>
        <dbReference type="EMBL" id="PVH97568.1"/>
    </source>
</evidence>
<protein>
    <submittedName>
        <fullName evidence="2">Metallo-dependent phosphatase</fullName>
    </submittedName>
</protein>